<reference evidence="11 12" key="1">
    <citation type="submission" date="2016-08" db="EMBL/GenBank/DDBJ databases">
        <authorList>
            <person name="Seilhamer J.J."/>
        </authorList>
    </citation>
    <scope>NUCLEOTIDE SEQUENCE [LARGE SCALE GENOMIC DNA]</scope>
    <source>
        <strain evidence="11 12">ANC 4874</strain>
    </source>
</reference>
<gene>
    <name evidence="9" type="primary">msrB</name>
    <name evidence="11" type="ORF">GA0116959_102193</name>
</gene>
<dbReference type="AlphaFoldDB" id="A0A1C4GTA6"/>
<protein>
    <recommendedName>
        <fullName evidence="3 9">Peptide methionine sulfoxide reductase MsrB</fullName>
        <ecNumber evidence="2 9">1.8.4.12</ecNumber>
    </recommendedName>
    <alternativeName>
        <fullName evidence="8 9">Peptide-methionine (R)-S-oxide reductase</fullName>
    </alternativeName>
</protein>
<dbReference type="PANTHER" id="PTHR10173:SF52">
    <property type="entry name" value="METHIONINE-R-SULFOXIDE REDUCTASE B1"/>
    <property type="match status" value="1"/>
</dbReference>
<feature type="binding site" evidence="9">
    <location>
        <position position="47"/>
    </location>
    <ligand>
        <name>Zn(2+)</name>
        <dbReference type="ChEBI" id="CHEBI:29105"/>
    </ligand>
</feature>
<dbReference type="PANTHER" id="PTHR10173">
    <property type="entry name" value="METHIONINE SULFOXIDE REDUCTASE"/>
    <property type="match status" value="1"/>
</dbReference>
<evidence type="ECO:0000256" key="8">
    <source>
        <dbReference type="ARBA" id="ARBA00075819"/>
    </source>
</evidence>
<dbReference type="Pfam" id="PF01641">
    <property type="entry name" value="SelR"/>
    <property type="match status" value="1"/>
</dbReference>
<dbReference type="EMBL" id="FMBK01000002">
    <property type="protein sequence ID" value="SCC71093.1"/>
    <property type="molecule type" value="Genomic_DNA"/>
</dbReference>
<dbReference type="GO" id="GO:0006979">
    <property type="term" value="P:response to oxidative stress"/>
    <property type="evidence" value="ECO:0007669"/>
    <property type="project" value="InterPro"/>
</dbReference>
<proteinExistence type="inferred from homology"/>
<dbReference type="SUPFAM" id="SSF51316">
    <property type="entry name" value="Mss4-like"/>
    <property type="match status" value="1"/>
</dbReference>
<comment type="cofactor">
    <cofactor evidence="9">
        <name>Zn(2+)</name>
        <dbReference type="ChEBI" id="CHEBI:29105"/>
    </cofactor>
    <text evidence="9">Binds 1 zinc ion per subunit. The zinc ion is important for the structural integrity of the protein.</text>
</comment>
<dbReference type="PROSITE" id="PS51790">
    <property type="entry name" value="MSRB"/>
    <property type="match status" value="1"/>
</dbReference>
<evidence type="ECO:0000256" key="4">
    <source>
        <dbReference type="ARBA" id="ARBA00022723"/>
    </source>
</evidence>
<dbReference type="GO" id="GO:0005737">
    <property type="term" value="C:cytoplasm"/>
    <property type="evidence" value="ECO:0007669"/>
    <property type="project" value="TreeGrafter"/>
</dbReference>
<evidence type="ECO:0000313" key="11">
    <source>
        <dbReference type="EMBL" id="SCC71093.1"/>
    </source>
</evidence>
<comment type="similarity">
    <text evidence="1 9">Belongs to the MsrB Met sulfoxide reductase family.</text>
</comment>
<dbReference type="GO" id="GO:0030091">
    <property type="term" value="P:protein repair"/>
    <property type="evidence" value="ECO:0007669"/>
    <property type="project" value="InterPro"/>
</dbReference>
<feature type="binding site" evidence="9">
    <location>
        <position position="50"/>
    </location>
    <ligand>
        <name>Zn(2+)</name>
        <dbReference type="ChEBI" id="CHEBI:29105"/>
    </ligand>
</feature>
<feature type="binding site" evidence="9">
    <location>
        <position position="99"/>
    </location>
    <ligand>
        <name>Zn(2+)</name>
        <dbReference type="ChEBI" id="CHEBI:29105"/>
    </ligand>
</feature>
<evidence type="ECO:0000259" key="10">
    <source>
        <dbReference type="PROSITE" id="PS51790"/>
    </source>
</evidence>
<dbReference type="FunFam" id="2.170.150.20:FF:000001">
    <property type="entry name" value="Peptide methionine sulfoxide reductase MsrB"/>
    <property type="match status" value="1"/>
</dbReference>
<dbReference type="RefSeq" id="WP_053580030.1">
    <property type="nucleotide sequence ID" value="NZ_FMBK01000002.1"/>
</dbReference>
<evidence type="ECO:0000256" key="9">
    <source>
        <dbReference type="HAMAP-Rule" id="MF_01400"/>
    </source>
</evidence>
<evidence type="ECO:0000256" key="6">
    <source>
        <dbReference type="ARBA" id="ARBA00023002"/>
    </source>
</evidence>
<feature type="active site" description="Nucleophile" evidence="9">
    <location>
        <position position="119"/>
    </location>
</feature>
<keyword evidence="5 9" id="KW-0862">Zinc</keyword>
<evidence type="ECO:0000256" key="5">
    <source>
        <dbReference type="ARBA" id="ARBA00022833"/>
    </source>
</evidence>
<dbReference type="InterPro" id="IPR002579">
    <property type="entry name" value="Met_Sox_Rdtase_MsrB_dom"/>
</dbReference>
<dbReference type="HAMAP" id="MF_01400">
    <property type="entry name" value="MsrB"/>
    <property type="match status" value="1"/>
</dbReference>
<keyword evidence="4 9" id="KW-0479">Metal-binding</keyword>
<evidence type="ECO:0000256" key="2">
    <source>
        <dbReference type="ARBA" id="ARBA00012499"/>
    </source>
</evidence>
<dbReference type="InterPro" id="IPR011057">
    <property type="entry name" value="Mss4-like_sf"/>
</dbReference>
<evidence type="ECO:0000313" key="12">
    <source>
        <dbReference type="Proteomes" id="UP000243661"/>
    </source>
</evidence>
<evidence type="ECO:0000256" key="7">
    <source>
        <dbReference type="ARBA" id="ARBA00048488"/>
    </source>
</evidence>
<comment type="catalytic activity">
    <reaction evidence="7 9">
        <text>L-methionyl-[protein] + [thioredoxin]-disulfide + H2O = L-methionyl-(R)-S-oxide-[protein] + [thioredoxin]-dithiol</text>
        <dbReference type="Rhea" id="RHEA:24164"/>
        <dbReference type="Rhea" id="RHEA-COMP:10698"/>
        <dbReference type="Rhea" id="RHEA-COMP:10700"/>
        <dbReference type="Rhea" id="RHEA-COMP:12313"/>
        <dbReference type="Rhea" id="RHEA-COMP:12314"/>
        <dbReference type="ChEBI" id="CHEBI:15377"/>
        <dbReference type="ChEBI" id="CHEBI:16044"/>
        <dbReference type="ChEBI" id="CHEBI:29950"/>
        <dbReference type="ChEBI" id="CHEBI:45764"/>
        <dbReference type="ChEBI" id="CHEBI:50058"/>
        <dbReference type="EC" id="1.8.4.12"/>
    </reaction>
</comment>
<dbReference type="Gene3D" id="2.170.150.20">
    <property type="entry name" value="Peptide methionine sulfoxide reductase"/>
    <property type="match status" value="1"/>
</dbReference>
<dbReference type="Proteomes" id="UP000243661">
    <property type="component" value="Unassembled WGS sequence"/>
</dbReference>
<keyword evidence="6 9" id="KW-0560">Oxidoreductase</keyword>
<dbReference type="GO" id="GO:0033743">
    <property type="term" value="F:peptide-methionine (R)-S-oxide reductase activity"/>
    <property type="evidence" value="ECO:0007669"/>
    <property type="project" value="UniProtKB-UniRule"/>
</dbReference>
<accession>A0A1C4GTA6</accession>
<feature type="domain" description="MsrB" evidence="10">
    <location>
        <begin position="8"/>
        <end position="130"/>
    </location>
</feature>
<organism evidence="11 12">
    <name type="scientific">Acinetobacter albensis</name>
    <dbReference type="NCBI Taxonomy" id="1673609"/>
    <lineage>
        <taxon>Bacteria</taxon>
        <taxon>Pseudomonadati</taxon>
        <taxon>Pseudomonadota</taxon>
        <taxon>Gammaproteobacteria</taxon>
        <taxon>Moraxellales</taxon>
        <taxon>Moraxellaceae</taxon>
        <taxon>Acinetobacter</taxon>
    </lineage>
</organism>
<sequence>MGKLNKTDREWQRELSPDEFRITRQHGTEAAFTGKYWNTKQAGTYLCRCCGAELFSSETKYDSGSGWPSFYKPINNAAIEENQDASHGMVRTEIICHHCDAHLGHVFEDGPQPTGLRYCVNSASLELKSQEKNDEETYP</sequence>
<dbReference type="GO" id="GO:0008270">
    <property type="term" value="F:zinc ion binding"/>
    <property type="evidence" value="ECO:0007669"/>
    <property type="project" value="UniProtKB-UniRule"/>
</dbReference>
<dbReference type="InterPro" id="IPR028427">
    <property type="entry name" value="Met_Sox_Rdtase_MsrB"/>
</dbReference>
<name>A0A1C4GTA6_9GAMM</name>
<dbReference type="OrthoDB" id="9785497at2"/>
<dbReference type="NCBIfam" id="TIGR00357">
    <property type="entry name" value="peptide-methionine (R)-S-oxide reductase MsrB"/>
    <property type="match status" value="1"/>
</dbReference>
<evidence type="ECO:0000256" key="1">
    <source>
        <dbReference type="ARBA" id="ARBA00007174"/>
    </source>
</evidence>
<dbReference type="EC" id="1.8.4.12" evidence="2 9"/>
<evidence type="ECO:0000256" key="3">
    <source>
        <dbReference type="ARBA" id="ARBA00021130"/>
    </source>
</evidence>
<feature type="binding site" evidence="9">
    <location>
        <position position="96"/>
    </location>
    <ligand>
        <name>Zn(2+)</name>
        <dbReference type="ChEBI" id="CHEBI:29105"/>
    </ligand>
</feature>